<evidence type="ECO:0000313" key="2">
    <source>
        <dbReference type="EMBL" id="KKU21279.1"/>
    </source>
</evidence>
<dbReference type="GO" id="GO:0050566">
    <property type="term" value="F:asparaginyl-tRNA synthase (glutamine-hydrolyzing) activity"/>
    <property type="evidence" value="ECO:0007669"/>
    <property type="project" value="RHEA"/>
</dbReference>
<evidence type="ECO:0000313" key="3">
    <source>
        <dbReference type="Proteomes" id="UP000034107"/>
    </source>
</evidence>
<sequence>MEFDVRKYATLARIKLTEEEQTRYQKDLEEILGHVTELTKVKTEGVEPMTGGTELRNVFREDAPGEKDVFAPAFPEESNGHLKVPKILDYEA</sequence>
<keyword evidence="1" id="KW-0648">Protein biosynthesis</keyword>
<dbReference type="Pfam" id="PF02686">
    <property type="entry name" value="GatC"/>
    <property type="match status" value="1"/>
</dbReference>
<dbReference type="SUPFAM" id="SSF141000">
    <property type="entry name" value="Glu-tRNAGln amidotransferase C subunit"/>
    <property type="match status" value="1"/>
</dbReference>
<name>A0A0G1NL16_9BACT</name>
<comment type="catalytic activity">
    <reaction evidence="1">
        <text>L-aspartyl-tRNA(Asn) + L-glutamine + ATP + H2O = L-asparaginyl-tRNA(Asn) + L-glutamate + ADP + phosphate + 2 H(+)</text>
        <dbReference type="Rhea" id="RHEA:14513"/>
        <dbReference type="Rhea" id="RHEA-COMP:9674"/>
        <dbReference type="Rhea" id="RHEA-COMP:9677"/>
        <dbReference type="ChEBI" id="CHEBI:15377"/>
        <dbReference type="ChEBI" id="CHEBI:15378"/>
        <dbReference type="ChEBI" id="CHEBI:29985"/>
        <dbReference type="ChEBI" id="CHEBI:30616"/>
        <dbReference type="ChEBI" id="CHEBI:43474"/>
        <dbReference type="ChEBI" id="CHEBI:58359"/>
        <dbReference type="ChEBI" id="CHEBI:78515"/>
        <dbReference type="ChEBI" id="CHEBI:78516"/>
        <dbReference type="ChEBI" id="CHEBI:456216"/>
    </reaction>
</comment>
<proteinExistence type="inferred from homology"/>
<comment type="subunit">
    <text evidence="1">Heterotrimer of A, B and C subunits.</text>
</comment>
<comment type="function">
    <text evidence="1">Allows the formation of correctly charged Asn-tRNA(Asn) or Gln-tRNA(Gln) through the transamidation of misacylated Asp-tRNA(Asn) or Glu-tRNA(Gln) in organisms which lack either or both of asparaginyl-tRNA or glutaminyl-tRNA synthetases. The reaction takes place in the presence of glutamine and ATP through an activated phospho-Asp-tRNA(Asn) or phospho-Glu-tRNA(Gln).</text>
</comment>
<dbReference type="GO" id="GO:0050567">
    <property type="term" value="F:glutaminyl-tRNA synthase (glutamine-hydrolyzing) activity"/>
    <property type="evidence" value="ECO:0007669"/>
    <property type="project" value="UniProtKB-UniRule"/>
</dbReference>
<dbReference type="GO" id="GO:0006412">
    <property type="term" value="P:translation"/>
    <property type="evidence" value="ECO:0007669"/>
    <property type="project" value="UniProtKB-UniRule"/>
</dbReference>
<evidence type="ECO:0000256" key="1">
    <source>
        <dbReference type="HAMAP-Rule" id="MF_00122"/>
    </source>
</evidence>
<dbReference type="AlphaFoldDB" id="A0A0G1NL16"/>
<dbReference type="HAMAP" id="MF_00122">
    <property type="entry name" value="GatC"/>
    <property type="match status" value="1"/>
</dbReference>
<dbReference type="Gene3D" id="1.10.20.60">
    <property type="entry name" value="Glu-tRNAGln amidotransferase C subunit, N-terminal domain"/>
    <property type="match status" value="1"/>
</dbReference>
<keyword evidence="1" id="KW-0067">ATP-binding</keyword>
<dbReference type="NCBIfam" id="TIGR00135">
    <property type="entry name" value="gatC"/>
    <property type="match status" value="1"/>
</dbReference>
<dbReference type="InterPro" id="IPR003837">
    <property type="entry name" value="GatC"/>
</dbReference>
<dbReference type="EC" id="6.3.5.-" evidence="1"/>
<dbReference type="Proteomes" id="UP000034107">
    <property type="component" value="Unassembled WGS sequence"/>
</dbReference>
<dbReference type="GO" id="GO:0006450">
    <property type="term" value="P:regulation of translational fidelity"/>
    <property type="evidence" value="ECO:0007669"/>
    <property type="project" value="InterPro"/>
</dbReference>
<keyword evidence="2" id="KW-0808">Transferase</keyword>
<reference evidence="2 3" key="1">
    <citation type="journal article" date="2015" name="Nature">
        <title>rRNA introns, odd ribosomes, and small enigmatic genomes across a large radiation of phyla.</title>
        <authorList>
            <person name="Brown C.T."/>
            <person name="Hug L.A."/>
            <person name="Thomas B.C."/>
            <person name="Sharon I."/>
            <person name="Castelle C.J."/>
            <person name="Singh A."/>
            <person name="Wilkins M.J."/>
            <person name="Williams K.H."/>
            <person name="Banfield J.F."/>
        </authorList>
    </citation>
    <scope>NUCLEOTIDE SEQUENCE [LARGE SCALE GENOMIC DNA]</scope>
</reference>
<keyword evidence="1" id="KW-0547">Nucleotide-binding</keyword>
<dbReference type="InterPro" id="IPR036113">
    <property type="entry name" value="Asp/Glu-ADT_sf_sub_c"/>
</dbReference>
<accession>A0A0G1NL16</accession>
<dbReference type="GO" id="GO:0005524">
    <property type="term" value="F:ATP binding"/>
    <property type="evidence" value="ECO:0007669"/>
    <property type="project" value="UniProtKB-KW"/>
</dbReference>
<dbReference type="GO" id="GO:0016740">
    <property type="term" value="F:transferase activity"/>
    <property type="evidence" value="ECO:0007669"/>
    <property type="project" value="UniProtKB-KW"/>
</dbReference>
<protein>
    <recommendedName>
        <fullName evidence="1">Aspartyl/glutamyl-tRNA(Asn/Gln) amidotransferase subunit C</fullName>
        <shortName evidence="1">Asp/Glu-ADT subunit C</shortName>
        <ecNumber evidence="1">6.3.5.-</ecNumber>
    </recommendedName>
</protein>
<keyword evidence="1" id="KW-0436">Ligase</keyword>
<comment type="similarity">
    <text evidence="1">Belongs to the GatC family.</text>
</comment>
<dbReference type="EMBL" id="LCLS01000019">
    <property type="protein sequence ID" value="KKU21279.1"/>
    <property type="molecule type" value="Genomic_DNA"/>
</dbReference>
<comment type="caution">
    <text evidence="2">The sequence shown here is derived from an EMBL/GenBank/DDBJ whole genome shotgun (WGS) entry which is preliminary data.</text>
</comment>
<gene>
    <name evidence="1" type="primary">gatC</name>
    <name evidence="2" type="ORF">UX31_C0019G0008</name>
</gene>
<organism evidence="2 3">
    <name type="scientific">Candidatus Nomurabacteria bacterium GW2011_GWA1_46_11</name>
    <dbReference type="NCBI Taxonomy" id="1618732"/>
    <lineage>
        <taxon>Bacteria</taxon>
        <taxon>Candidatus Nomuraibacteriota</taxon>
    </lineage>
</organism>
<comment type="catalytic activity">
    <reaction evidence="1">
        <text>L-glutamyl-tRNA(Gln) + L-glutamine + ATP + H2O = L-glutaminyl-tRNA(Gln) + L-glutamate + ADP + phosphate + H(+)</text>
        <dbReference type="Rhea" id="RHEA:17521"/>
        <dbReference type="Rhea" id="RHEA-COMP:9681"/>
        <dbReference type="Rhea" id="RHEA-COMP:9684"/>
        <dbReference type="ChEBI" id="CHEBI:15377"/>
        <dbReference type="ChEBI" id="CHEBI:15378"/>
        <dbReference type="ChEBI" id="CHEBI:29985"/>
        <dbReference type="ChEBI" id="CHEBI:30616"/>
        <dbReference type="ChEBI" id="CHEBI:43474"/>
        <dbReference type="ChEBI" id="CHEBI:58359"/>
        <dbReference type="ChEBI" id="CHEBI:78520"/>
        <dbReference type="ChEBI" id="CHEBI:78521"/>
        <dbReference type="ChEBI" id="CHEBI:456216"/>
    </reaction>
</comment>